<dbReference type="CDD" id="cd13665">
    <property type="entry name" value="PBP2_TRAP_Dctp3_4"/>
    <property type="match status" value="1"/>
</dbReference>
<organism evidence="2 3">
    <name type="scientific">Virgibacillus chiguensis</name>
    <dbReference type="NCBI Taxonomy" id="411959"/>
    <lineage>
        <taxon>Bacteria</taxon>
        <taxon>Bacillati</taxon>
        <taxon>Bacillota</taxon>
        <taxon>Bacilli</taxon>
        <taxon>Bacillales</taxon>
        <taxon>Bacillaceae</taxon>
        <taxon>Virgibacillus</taxon>
    </lineage>
</organism>
<dbReference type="PROSITE" id="PS51257">
    <property type="entry name" value="PROKAR_LIPOPROTEIN"/>
    <property type="match status" value="1"/>
</dbReference>
<dbReference type="Proteomes" id="UP000184079">
    <property type="component" value="Unassembled WGS sequence"/>
</dbReference>
<evidence type="ECO:0000313" key="2">
    <source>
        <dbReference type="EMBL" id="SHG94809.1"/>
    </source>
</evidence>
<reference evidence="3" key="1">
    <citation type="submission" date="2016-11" db="EMBL/GenBank/DDBJ databases">
        <authorList>
            <person name="Varghese N."/>
            <person name="Submissions S."/>
        </authorList>
    </citation>
    <scope>NUCLEOTIDE SEQUENCE [LARGE SCALE GENOMIC DNA]</scope>
    <source>
        <strain evidence="3">CGMCC 1.6496</strain>
    </source>
</reference>
<evidence type="ECO:0000313" key="3">
    <source>
        <dbReference type="Proteomes" id="UP000184079"/>
    </source>
</evidence>
<dbReference type="GO" id="GO:0055085">
    <property type="term" value="P:transmembrane transport"/>
    <property type="evidence" value="ECO:0007669"/>
    <property type="project" value="InterPro"/>
</dbReference>
<dbReference type="InterPro" id="IPR018389">
    <property type="entry name" value="DctP_fam"/>
</dbReference>
<dbReference type="AlphaFoldDB" id="A0A1M5P047"/>
<keyword evidence="1" id="KW-0732">Signal</keyword>
<dbReference type="Pfam" id="PF03480">
    <property type="entry name" value="DctP"/>
    <property type="match status" value="1"/>
</dbReference>
<dbReference type="NCBIfam" id="NF037995">
    <property type="entry name" value="TRAP_S1"/>
    <property type="match status" value="1"/>
</dbReference>
<dbReference type="PANTHER" id="PTHR33376:SF15">
    <property type="entry name" value="BLL6794 PROTEIN"/>
    <property type="match status" value="1"/>
</dbReference>
<dbReference type="RefSeq" id="WP_073005668.1">
    <property type="nucleotide sequence ID" value="NZ_FQXD01000002.1"/>
</dbReference>
<keyword evidence="3" id="KW-1185">Reference proteome</keyword>
<sequence length="343" mass="38499">MLRNHYLLIGFVWLFILSACSQGIALTESDHHLVISHFLPGSHPIQTDILKEIGDEWTEESNHSITYDLYPSNALGNAGSQYDMAVTGEADIALSVHGYSPGRFSLVSILELPFFAESAVHGSKIIEHLFHEFPSIQKQHDDSVPLFLFTADPAQLVTKTKRIKSPEDVKGLRIRSPSPLANEILEALGAVPVSMPMGDVYESMERGVIDGAMIPLEALYNYNLHEVTNYITIGNFSTTPFFAVMNKHKYNQFSKSEKSMIHESTGLEAAIKSGEVFDQDGRKGRNLAEENGAKVYEVDKIQIGEWNAALKPVFETWIEEMEKEGYPGREIYHRALELKEELR</sequence>
<dbReference type="OrthoDB" id="1646at2"/>
<gene>
    <name evidence="2" type="ORF">SAMN05421807_102396</name>
</gene>
<evidence type="ECO:0000256" key="1">
    <source>
        <dbReference type="ARBA" id="ARBA00022729"/>
    </source>
</evidence>
<proteinExistence type="predicted"/>
<protein>
    <submittedName>
        <fullName evidence="2">TRAP-type C4-dicarboxylate transport system, substrate-binding protein</fullName>
    </submittedName>
</protein>
<name>A0A1M5P047_9BACI</name>
<dbReference type="Gene3D" id="3.40.190.170">
    <property type="entry name" value="Bacterial extracellular solute-binding protein, family 7"/>
    <property type="match status" value="1"/>
</dbReference>
<dbReference type="InterPro" id="IPR038404">
    <property type="entry name" value="TRAP_DctP_sf"/>
</dbReference>
<dbReference type="EMBL" id="FQXD01000002">
    <property type="protein sequence ID" value="SHG94809.1"/>
    <property type="molecule type" value="Genomic_DNA"/>
</dbReference>
<dbReference type="PANTHER" id="PTHR33376">
    <property type="match status" value="1"/>
</dbReference>
<accession>A0A1M5P047</accession>